<dbReference type="EMBL" id="BK015257">
    <property type="protein sequence ID" value="DAD98261.1"/>
    <property type="molecule type" value="Genomic_DNA"/>
</dbReference>
<dbReference type="SUPFAM" id="SSF52309">
    <property type="entry name" value="N-(deoxy)ribosyltransferase-like"/>
    <property type="match status" value="1"/>
</dbReference>
<protein>
    <submittedName>
        <fullName evidence="1">N-deoxyribosyltransferase</fullName>
    </submittedName>
</protein>
<organism evidence="1">
    <name type="scientific">Myoviridae sp. ctiu99</name>
    <dbReference type="NCBI Taxonomy" id="2825158"/>
    <lineage>
        <taxon>Viruses</taxon>
        <taxon>Duplodnaviria</taxon>
        <taxon>Heunggongvirae</taxon>
        <taxon>Uroviricota</taxon>
        <taxon>Caudoviricetes</taxon>
    </lineage>
</organism>
<reference evidence="1" key="1">
    <citation type="journal article" date="2021" name="Proc. Natl. Acad. Sci. U.S.A.">
        <title>A Catalog of Tens of Thousands of Viruses from Human Metagenomes Reveals Hidden Associations with Chronic Diseases.</title>
        <authorList>
            <person name="Tisza M.J."/>
            <person name="Buck C.B."/>
        </authorList>
    </citation>
    <scope>NUCLEOTIDE SEQUENCE</scope>
    <source>
        <strain evidence="1">Ctiu99</strain>
    </source>
</reference>
<name>A0A8S5NTY8_9CAUD</name>
<evidence type="ECO:0000313" key="1">
    <source>
        <dbReference type="EMBL" id="DAD98261.1"/>
    </source>
</evidence>
<sequence>MKLVYVAHPYGGDEKNAQAVKQIIEDLTEGNHPLLVSPMVTALHTSDGIPSTELLQAVYVSPIHQQGFMYEGTPYLAGLQKCLELLRRCDVLLLCGDWQNSKGCLAEFGFAMARKMPIVFENSNDYYDLI</sequence>
<dbReference type="InterPro" id="IPR025518">
    <property type="entry name" value="DUF4406"/>
</dbReference>
<proteinExistence type="predicted"/>
<dbReference type="Pfam" id="PF14359">
    <property type="entry name" value="DUF4406"/>
    <property type="match status" value="1"/>
</dbReference>
<dbReference type="Gene3D" id="3.40.50.10400">
    <property type="entry name" value="Hypothetical protein PA1492"/>
    <property type="match status" value="1"/>
</dbReference>
<accession>A0A8S5NTY8</accession>